<evidence type="ECO:0000256" key="3">
    <source>
        <dbReference type="ARBA" id="ARBA00022679"/>
    </source>
</evidence>
<evidence type="ECO:0000256" key="2">
    <source>
        <dbReference type="ARBA" id="ARBA00022574"/>
    </source>
</evidence>
<dbReference type="Pfam" id="PF13923">
    <property type="entry name" value="zf-C3HC4_2"/>
    <property type="match status" value="1"/>
</dbReference>
<keyword evidence="3" id="KW-0808">Transferase</keyword>
<dbReference type="EMBL" id="OX465081">
    <property type="protein sequence ID" value="CAI9286619.1"/>
    <property type="molecule type" value="Genomic_DNA"/>
</dbReference>
<dbReference type="InterPro" id="IPR001680">
    <property type="entry name" value="WD40_rpt"/>
</dbReference>
<dbReference type="InterPro" id="IPR001841">
    <property type="entry name" value="Znf_RING"/>
</dbReference>
<evidence type="ECO:0000256" key="11">
    <source>
        <dbReference type="ARBA" id="ARBA00084091"/>
    </source>
</evidence>
<evidence type="ECO:0000256" key="5">
    <source>
        <dbReference type="ARBA" id="ARBA00022737"/>
    </source>
</evidence>
<dbReference type="PROSITE" id="PS00678">
    <property type="entry name" value="WD_REPEATS_1"/>
    <property type="match status" value="1"/>
</dbReference>
<dbReference type="AlphaFoldDB" id="A0AA35Z631"/>
<dbReference type="InterPro" id="IPR019775">
    <property type="entry name" value="WD40_repeat_CS"/>
</dbReference>
<feature type="region of interest" description="Disordered" evidence="15">
    <location>
        <begin position="224"/>
        <end position="245"/>
    </location>
</feature>
<dbReference type="InterPro" id="IPR015943">
    <property type="entry name" value="WD40/YVTN_repeat-like_dom_sf"/>
</dbReference>
<dbReference type="InterPro" id="IPR042755">
    <property type="entry name" value="COP1"/>
</dbReference>
<dbReference type="Pfam" id="PF00400">
    <property type="entry name" value="WD40"/>
    <property type="match status" value="3"/>
</dbReference>
<dbReference type="GO" id="GO:0042802">
    <property type="term" value="F:identical protein binding"/>
    <property type="evidence" value="ECO:0007669"/>
    <property type="project" value="UniProtKB-ARBA"/>
</dbReference>
<evidence type="ECO:0000313" key="18">
    <source>
        <dbReference type="Proteomes" id="UP001177003"/>
    </source>
</evidence>
<evidence type="ECO:0000256" key="9">
    <source>
        <dbReference type="ARBA" id="ARBA00023054"/>
    </source>
</evidence>
<dbReference type="GO" id="GO:0061630">
    <property type="term" value="F:ubiquitin protein ligase activity"/>
    <property type="evidence" value="ECO:0007669"/>
    <property type="project" value="InterPro"/>
</dbReference>
<proteinExistence type="predicted"/>
<keyword evidence="4" id="KW-0479">Metal-binding</keyword>
<evidence type="ECO:0000313" key="17">
    <source>
        <dbReference type="EMBL" id="CAI9286619.1"/>
    </source>
</evidence>
<keyword evidence="9 14" id="KW-0175">Coiled coil</keyword>
<dbReference type="Gene3D" id="2.130.10.10">
    <property type="entry name" value="YVTN repeat-like/Quinoprotein amine dehydrogenase"/>
    <property type="match status" value="1"/>
</dbReference>
<dbReference type="InterPro" id="IPR036322">
    <property type="entry name" value="WD40_repeat_dom_sf"/>
</dbReference>
<feature type="region of interest" description="Disordered" evidence="15">
    <location>
        <begin position="1"/>
        <end position="42"/>
    </location>
</feature>
<dbReference type="InterPro" id="IPR013083">
    <property type="entry name" value="Znf_RING/FYVE/PHD"/>
</dbReference>
<evidence type="ECO:0000256" key="15">
    <source>
        <dbReference type="SAM" id="MobiDB-lite"/>
    </source>
</evidence>
<dbReference type="Gene3D" id="3.30.40.10">
    <property type="entry name" value="Zinc/RING finger domain, C3HC4 (zinc finger)"/>
    <property type="match status" value="1"/>
</dbReference>
<keyword evidence="6 12" id="KW-0863">Zinc-finger</keyword>
<dbReference type="CDD" id="cd00200">
    <property type="entry name" value="WD40"/>
    <property type="match status" value="1"/>
</dbReference>
<dbReference type="PROSITE" id="PS50082">
    <property type="entry name" value="WD_REPEATS_2"/>
    <property type="match status" value="2"/>
</dbReference>
<accession>A0AA35Z631</accession>
<dbReference type="GO" id="GO:0008270">
    <property type="term" value="F:zinc ion binding"/>
    <property type="evidence" value="ECO:0007669"/>
    <property type="project" value="UniProtKB-KW"/>
</dbReference>
<dbReference type="InterPro" id="IPR017907">
    <property type="entry name" value="Znf_RING_CS"/>
</dbReference>
<dbReference type="SUPFAM" id="SSF57850">
    <property type="entry name" value="RING/U-box"/>
    <property type="match status" value="1"/>
</dbReference>
<keyword evidence="18" id="KW-1185">Reference proteome</keyword>
<dbReference type="PANTHER" id="PTHR44080">
    <property type="entry name" value="E3 UBIQUITIN-PROTEIN LIGASE COP1"/>
    <property type="match status" value="1"/>
</dbReference>
<evidence type="ECO:0000256" key="12">
    <source>
        <dbReference type="PROSITE-ProRule" id="PRU00175"/>
    </source>
</evidence>
<dbReference type="CDD" id="cd16504">
    <property type="entry name" value="RING-HC_COP1"/>
    <property type="match status" value="1"/>
</dbReference>
<evidence type="ECO:0000256" key="1">
    <source>
        <dbReference type="ARBA" id="ARBA00004123"/>
    </source>
</evidence>
<dbReference type="FunFam" id="2.130.10.10:FF:000090">
    <property type="entry name" value="E3 ubiquitin-protein ligase RFWD2 isoform X1"/>
    <property type="match status" value="1"/>
</dbReference>
<feature type="coiled-coil region" evidence="14">
    <location>
        <begin position="136"/>
        <end position="175"/>
    </location>
</feature>
<evidence type="ECO:0000256" key="8">
    <source>
        <dbReference type="ARBA" id="ARBA00022833"/>
    </source>
</evidence>
<keyword evidence="8" id="KW-0862">Zinc</keyword>
<dbReference type="SUPFAM" id="SSF50978">
    <property type="entry name" value="WD40 repeat-like"/>
    <property type="match status" value="1"/>
</dbReference>
<dbReference type="PROSITE" id="PS50294">
    <property type="entry name" value="WD_REPEATS_REGION"/>
    <property type="match status" value="2"/>
</dbReference>
<sequence>MEEGSMGALVPAVKSEGNTGSSHALQSGSGERNTVEGGRGSETTDREFLCPICMQIIKDAFLTSCGHSFCYMCIITHLDNKNDCPSCASSLTTNQLFPNFLLNKLLKKTSASQASKTASPLEQFRQALLQGYEVSVKELDTLLSLLSEKKRKLEQEEAEKNMQNLVEFLQCLRKKKIDELSEVQNDVKYIKEDISLVERHRIELYRARDRDNLLVPSGKSQGIQMKEASSGLSSQHTTSQSSLAVTRKKRVQSQFNDLQQCYLQKRRQVANPLQNLDKMDADSSQREGYSSGLSDFQSVLSTFTQYSRLRVIAELRHGEHFHSANIVSSIEFDRDDELFATAGVSRRIKIFDFSTIVNEPPEVHCPVVEMPTRSKLSCLSWNKHTKNHIASSDYEGIVTIWDVNTRQSVMEYEEHEKRVWSVDFSKMDSSMLVSGSDDCKVKIWCTKQESSAINIDMKANICCVKYNPGSSNHIAVGSADHHIHYYDLRNTSHPLHIFRGHQKTVSYVKFLSNAELASASTDSTLRLWDVTRNIPVRTLRGHTNEKNFVGLSVNNDFLACGSETNEVYAYHKAISKPLTWHRFGAPNVEDSDEDGGSYFISAVCWKNDSPTMLAANSLGTIKVLVLAP</sequence>
<evidence type="ECO:0000259" key="16">
    <source>
        <dbReference type="PROSITE" id="PS50089"/>
    </source>
</evidence>
<dbReference type="PROSITE" id="PS00518">
    <property type="entry name" value="ZF_RING_1"/>
    <property type="match status" value="1"/>
</dbReference>
<reference evidence="17" key="1">
    <citation type="submission" date="2023-04" db="EMBL/GenBank/DDBJ databases">
        <authorList>
            <person name="Vijverberg K."/>
            <person name="Xiong W."/>
            <person name="Schranz E."/>
        </authorList>
    </citation>
    <scope>NUCLEOTIDE SEQUENCE</scope>
</reference>
<keyword evidence="2 13" id="KW-0853">WD repeat</keyword>
<dbReference type="GO" id="GO:0005634">
    <property type="term" value="C:nucleus"/>
    <property type="evidence" value="ECO:0007669"/>
    <property type="project" value="UniProtKB-SubCell"/>
</dbReference>
<name>A0AA35Z631_LACSI</name>
<dbReference type="InterPro" id="IPR020472">
    <property type="entry name" value="WD40_PAC1"/>
</dbReference>
<feature type="compositionally biased region" description="Low complexity" evidence="15">
    <location>
        <begin position="229"/>
        <end position="243"/>
    </location>
</feature>
<feature type="repeat" description="WD" evidence="13">
    <location>
        <begin position="498"/>
        <end position="538"/>
    </location>
</feature>
<feature type="compositionally biased region" description="Polar residues" evidence="15">
    <location>
        <begin position="16"/>
        <end position="32"/>
    </location>
</feature>
<organism evidence="17 18">
    <name type="scientific">Lactuca saligna</name>
    <name type="common">Willowleaf lettuce</name>
    <dbReference type="NCBI Taxonomy" id="75948"/>
    <lineage>
        <taxon>Eukaryota</taxon>
        <taxon>Viridiplantae</taxon>
        <taxon>Streptophyta</taxon>
        <taxon>Embryophyta</taxon>
        <taxon>Tracheophyta</taxon>
        <taxon>Spermatophyta</taxon>
        <taxon>Magnoliopsida</taxon>
        <taxon>eudicotyledons</taxon>
        <taxon>Gunneridae</taxon>
        <taxon>Pentapetalae</taxon>
        <taxon>asterids</taxon>
        <taxon>campanulids</taxon>
        <taxon>Asterales</taxon>
        <taxon>Asteraceae</taxon>
        <taxon>Cichorioideae</taxon>
        <taxon>Cichorieae</taxon>
        <taxon>Lactucinae</taxon>
        <taxon>Lactuca</taxon>
    </lineage>
</organism>
<dbReference type="PROSITE" id="PS50089">
    <property type="entry name" value="ZF_RING_2"/>
    <property type="match status" value="1"/>
</dbReference>
<feature type="repeat" description="WD" evidence="13">
    <location>
        <begin position="412"/>
        <end position="444"/>
    </location>
</feature>
<evidence type="ECO:0000256" key="10">
    <source>
        <dbReference type="ARBA" id="ARBA00023242"/>
    </source>
</evidence>
<feature type="domain" description="RING-type" evidence="16">
    <location>
        <begin position="50"/>
        <end position="87"/>
    </location>
</feature>
<keyword evidence="10" id="KW-0539">Nucleus</keyword>
<evidence type="ECO:0000256" key="7">
    <source>
        <dbReference type="ARBA" id="ARBA00022786"/>
    </source>
</evidence>
<dbReference type="Proteomes" id="UP001177003">
    <property type="component" value="Chromosome 5"/>
</dbReference>
<dbReference type="GO" id="GO:0043161">
    <property type="term" value="P:proteasome-mediated ubiquitin-dependent protein catabolic process"/>
    <property type="evidence" value="ECO:0007669"/>
    <property type="project" value="TreeGrafter"/>
</dbReference>
<dbReference type="SMART" id="SM00184">
    <property type="entry name" value="RING"/>
    <property type="match status" value="1"/>
</dbReference>
<protein>
    <recommendedName>
        <fullName evidence="16">RING-type domain-containing protein</fullName>
    </recommendedName>
</protein>
<dbReference type="PRINTS" id="PR00320">
    <property type="entry name" value="GPROTEINBRPT"/>
</dbReference>
<keyword evidence="5" id="KW-0677">Repeat</keyword>
<evidence type="ECO:0000256" key="13">
    <source>
        <dbReference type="PROSITE-ProRule" id="PRU00221"/>
    </source>
</evidence>
<evidence type="ECO:0000256" key="14">
    <source>
        <dbReference type="SAM" id="Coils"/>
    </source>
</evidence>
<evidence type="ECO:0000256" key="4">
    <source>
        <dbReference type="ARBA" id="ARBA00022723"/>
    </source>
</evidence>
<gene>
    <name evidence="17" type="ORF">LSALG_LOCUS26032</name>
</gene>
<dbReference type="PANTHER" id="PTHR44080:SF1">
    <property type="entry name" value="E3 UBIQUITIN-PROTEIN LIGASE COP1"/>
    <property type="match status" value="1"/>
</dbReference>
<keyword evidence="7" id="KW-0833">Ubl conjugation pathway</keyword>
<comment type="subcellular location">
    <subcellularLocation>
        <location evidence="1">Nucleus</location>
    </subcellularLocation>
</comment>
<dbReference type="SMART" id="SM00320">
    <property type="entry name" value="WD40"/>
    <property type="match status" value="6"/>
</dbReference>
<keyword evidence="11" id="KW-0607">Phytochrome signaling pathway</keyword>
<evidence type="ECO:0000256" key="6">
    <source>
        <dbReference type="ARBA" id="ARBA00022771"/>
    </source>
</evidence>
<dbReference type="GO" id="GO:0009585">
    <property type="term" value="P:red, far-red light phototransduction"/>
    <property type="evidence" value="ECO:0007669"/>
    <property type="project" value="UniProtKB-KW"/>
</dbReference>